<dbReference type="GO" id="GO:0046403">
    <property type="term" value="F:polynucleotide 3'-phosphatase activity"/>
    <property type="evidence" value="ECO:0007669"/>
    <property type="project" value="TreeGrafter"/>
</dbReference>
<dbReference type="OrthoDB" id="19045at2759"/>
<dbReference type="Gene3D" id="3.40.50.300">
    <property type="entry name" value="P-loop containing nucleotide triphosphate hydrolases"/>
    <property type="match status" value="1"/>
</dbReference>
<dbReference type="Pfam" id="PF13671">
    <property type="entry name" value="AAA_33"/>
    <property type="match status" value="1"/>
</dbReference>
<dbReference type="NCBIfam" id="TIGR01664">
    <property type="entry name" value="DNA-3'-Pase"/>
    <property type="match status" value="1"/>
</dbReference>
<dbReference type="AlphaFoldDB" id="A0A9W9JWL5"/>
<dbReference type="PANTHER" id="PTHR12083">
    <property type="entry name" value="BIFUNCTIONAL POLYNUCLEOTIDE PHOSPHATASE/KINASE"/>
    <property type="match status" value="1"/>
</dbReference>
<dbReference type="Gene3D" id="3.40.50.1000">
    <property type="entry name" value="HAD superfamily/HAD-like"/>
    <property type="match status" value="1"/>
</dbReference>
<evidence type="ECO:0000313" key="3">
    <source>
        <dbReference type="Proteomes" id="UP001149165"/>
    </source>
</evidence>
<evidence type="ECO:0000313" key="2">
    <source>
        <dbReference type="EMBL" id="KAJ5083762.1"/>
    </source>
</evidence>
<organism evidence="2 3">
    <name type="scientific">Penicillium angulare</name>
    <dbReference type="NCBI Taxonomy" id="116970"/>
    <lineage>
        <taxon>Eukaryota</taxon>
        <taxon>Fungi</taxon>
        <taxon>Dikarya</taxon>
        <taxon>Ascomycota</taxon>
        <taxon>Pezizomycotina</taxon>
        <taxon>Eurotiomycetes</taxon>
        <taxon>Eurotiomycetidae</taxon>
        <taxon>Eurotiales</taxon>
        <taxon>Aspergillaceae</taxon>
        <taxon>Penicillium</taxon>
    </lineage>
</organism>
<keyword evidence="2" id="KW-0808">Transferase</keyword>
<dbReference type="PANTHER" id="PTHR12083:SF9">
    <property type="entry name" value="BIFUNCTIONAL POLYNUCLEOTIDE PHOSPHATASE_KINASE"/>
    <property type="match status" value="1"/>
</dbReference>
<reference evidence="2" key="2">
    <citation type="journal article" date="2023" name="IMA Fungus">
        <title>Comparative genomic study of the Penicillium genus elucidates a diverse pangenome and 15 lateral gene transfer events.</title>
        <authorList>
            <person name="Petersen C."/>
            <person name="Sorensen T."/>
            <person name="Nielsen M.R."/>
            <person name="Sondergaard T.E."/>
            <person name="Sorensen J.L."/>
            <person name="Fitzpatrick D.A."/>
            <person name="Frisvad J.C."/>
            <person name="Nielsen K.L."/>
        </authorList>
    </citation>
    <scope>NUCLEOTIDE SEQUENCE</scope>
    <source>
        <strain evidence="2">IBT 30069</strain>
    </source>
</reference>
<reference evidence="2" key="1">
    <citation type="submission" date="2022-11" db="EMBL/GenBank/DDBJ databases">
        <authorList>
            <person name="Petersen C."/>
        </authorList>
    </citation>
    <scope>NUCLEOTIDE SEQUENCE</scope>
    <source>
        <strain evidence="2">IBT 30069</strain>
    </source>
</reference>
<dbReference type="GO" id="GO:0006281">
    <property type="term" value="P:DNA repair"/>
    <property type="evidence" value="ECO:0007669"/>
    <property type="project" value="TreeGrafter"/>
</dbReference>
<dbReference type="EMBL" id="JAPQKH010000008">
    <property type="protein sequence ID" value="KAJ5083762.1"/>
    <property type="molecule type" value="Genomic_DNA"/>
</dbReference>
<protein>
    <submittedName>
        <fullName evidence="2">Polynucleotide kinase 3 phosphatase</fullName>
    </submittedName>
</protein>
<dbReference type="InterPro" id="IPR013954">
    <property type="entry name" value="PNK3P"/>
</dbReference>
<dbReference type="InterPro" id="IPR036412">
    <property type="entry name" value="HAD-like_sf"/>
</dbReference>
<feature type="region of interest" description="Disordered" evidence="1">
    <location>
        <begin position="1"/>
        <end position="25"/>
    </location>
</feature>
<dbReference type="SUPFAM" id="SSF56784">
    <property type="entry name" value="HAD-like"/>
    <property type="match status" value="1"/>
</dbReference>
<dbReference type="NCBIfam" id="TIGR01662">
    <property type="entry name" value="HAD-SF-IIIA"/>
    <property type="match status" value="1"/>
</dbReference>
<dbReference type="InterPro" id="IPR006551">
    <property type="entry name" value="Polynucleotide_phosphatase"/>
</dbReference>
<keyword evidence="3" id="KW-1185">Reference proteome</keyword>
<dbReference type="CDD" id="cd01625">
    <property type="entry name" value="HAD_PNP"/>
    <property type="match status" value="1"/>
</dbReference>
<comment type="caution">
    <text evidence="2">The sequence shown here is derived from an EMBL/GenBank/DDBJ whole genome shotgun (WGS) entry which is preliminary data.</text>
</comment>
<dbReference type="GO" id="GO:0046404">
    <property type="term" value="F:ATP-dependent polydeoxyribonucleotide 5'-hydroxyl-kinase activity"/>
    <property type="evidence" value="ECO:0007669"/>
    <property type="project" value="TreeGrafter"/>
</dbReference>
<dbReference type="FunFam" id="3.40.50.300:FF:002548">
    <property type="entry name" value="DNA kinase/phosphatase Pnk1"/>
    <property type="match status" value="1"/>
</dbReference>
<name>A0A9W9JWL5_9EURO</name>
<sequence length="436" mass="48778">MADGGVKRTASPTRTISPPPLRRKVESSINKASAASFFAPTSQKKPKPITWRIIGSDLVIGKYTPQEKSNTLPEKNRKIAAFDLDSTLIKTKSGNVFPRSADDWKWWDSSVVPKLGNLHKEGYDLVIFSNQKKISIQKEIKAGKSDSKSLAIFKEKLTAIMGVLDLPLCVYAATQDAEYRKPRLGMWREFIDDYDLDVTGIDIKNSFFIGDAAGRPKDHSATDLGFAVNAGLPFKTPEEFFTGITQAVPTELFNPATYIKTESSEPLSEPFSRKHPLELVIFCGSPASGKSTYFRDNLAPLGYERVNQDILKTRPKCLKVAREHLEAKKSVAVDNTNADPETRLVWITLAKELNVPIRCVHLLSPPEVCRHNNAVRAANKELNPEARTSLPGIAFGDFARRFKEPNVEEGFFDITTVEFRFRGDEGARKIWGQFWV</sequence>
<dbReference type="Pfam" id="PF08645">
    <property type="entry name" value="PNK3P"/>
    <property type="match status" value="1"/>
</dbReference>
<proteinExistence type="predicted"/>
<accession>A0A9W9JWL5</accession>
<dbReference type="Proteomes" id="UP001149165">
    <property type="component" value="Unassembled WGS sequence"/>
</dbReference>
<evidence type="ECO:0000256" key="1">
    <source>
        <dbReference type="SAM" id="MobiDB-lite"/>
    </source>
</evidence>
<keyword evidence="2" id="KW-0418">Kinase</keyword>
<dbReference type="GO" id="GO:0003690">
    <property type="term" value="F:double-stranded DNA binding"/>
    <property type="evidence" value="ECO:0007669"/>
    <property type="project" value="TreeGrafter"/>
</dbReference>
<dbReference type="InterPro" id="IPR023214">
    <property type="entry name" value="HAD_sf"/>
</dbReference>
<dbReference type="SUPFAM" id="SSF52540">
    <property type="entry name" value="P-loop containing nucleoside triphosphate hydrolases"/>
    <property type="match status" value="1"/>
</dbReference>
<dbReference type="InterPro" id="IPR006549">
    <property type="entry name" value="HAD-SF_hydro_IIIA"/>
</dbReference>
<dbReference type="InterPro" id="IPR027417">
    <property type="entry name" value="P-loop_NTPase"/>
</dbReference>
<gene>
    <name evidence="2" type="ORF">N7456_013189</name>
</gene>